<dbReference type="InterPro" id="IPR013749">
    <property type="entry name" value="PM/HMP-P_kinase-1"/>
</dbReference>
<dbReference type="EC" id="2.7.4.7" evidence="4"/>
<dbReference type="InterPro" id="IPR029056">
    <property type="entry name" value="Ribokinase-like"/>
</dbReference>
<dbReference type="Proteomes" id="UP000007722">
    <property type="component" value="Chromosome"/>
</dbReference>
<organism evidence="4 5">
    <name type="scientific">Methanococcus voltae (strain ATCC BAA-1334 / A3)</name>
    <dbReference type="NCBI Taxonomy" id="456320"/>
    <lineage>
        <taxon>Archaea</taxon>
        <taxon>Methanobacteriati</taxon>
        <taxon>Methanobacteriota</taxon>
        <taxon>Methanomada group</taxon>
        <taxon>Methanococci</taxon>
        <taxon>Methanococcales</taxon>
        <taxon>Methanococcaceae</taxon>
        <taxon>Methanococcus</taxon>
    </lineage>
</organism>
<feature type="domain" description="Thiamine-phosphate synthase ThiN" evidence="3">
    <location>
        <begin position="261"/>
        <end position="382"/>
    </location>
</feature>
<dbReference type="GO" id="GO:0009228">
    <property type="term" value="P:thiamine biosynthetic process"/>
    <property type="evidence" value="ECO:0007669"/>
    <property type="project" value="InterPro"/>
</dbReference>
<dbReference type="STRING" id="456320.Mvol_1254"/>
<feature type="coiled-coil region" evidence="1">
    <location>
        <begin position="396"/>
        <end position="423"/>
    </location>
</feature>
<dbReference type="Pfam" id="PF08543">
    <property type="entry name" value="Phos_pyr_kin"/>
    <property type="match status" value="1"/>
</dbReference>
<dbReference type="PANTHER" id="PTHR20858">
    <property type="entry name" value="PHOSPHOMETHYLPYRIMIDINE KINASE"/>
    <property type="match status" value="1"/>
</dbReference>
<dbReference type="HOGENOM" id="CLU_035788_0_0_2"/>
<proteinExistence type="predicted"/>
<dbReference type="eggNOG" id="arCOG00021">
    <property type="taxonomic scope" value="Archaea"/>
</dbReference>
<dbReference type="InterPro" id="IPR004399">
    <property type="entry name" value="HMP/HMP-P_kinase_dom"/>
</dbReference>
<sequence length="558" mass="64247">MKNVLAIGGYDPTGGAGVIADAKTIKETGNNPLTIITSLVPQNNNKVYSKEEISKEILEEQFQAVFEDFNIKWVKTGVLSKHAIELILEYHKDYDFKIICDPIIKSTTGQLLTDKETLDLYVELFSKCYLITPNYEEFKFIKHFMYNKLKKEKYYDENLKELSVLVTGINDTLQKYSGTKIAIFNGKKINREVHGTGCVFASAIAGFSTRMPIISAIKNAKKLVLGSVIYAKKTRYGYNTNPIFINEKTIYKNLEYSLFLLNNIKYTLIPDVGSNIAECTILPKNRYDVCALSGRIIKDKHTGGYHRAGEFKFGASKILSDVILTANKYDPKIRSSMGVRFNEKLMEKLKDDGIFCIGHFDTKKLDNIRKVGFGIDNAFKSHLLDKYKQFMEKDHMHNLENSFRNAEENVDNLKIDEEDLKINKINKIKEEVDNISNILTKNLLDKSGHFLHNEKIINETLINSSEEINVEKNKLDVEIEDECTKISPEEYRKCNNCEYCKNEIIHNFIKFKEGYDFTLDMIYHKGGHQIEPTIWILGQNSIEIVKKLRILEKTYRKL</sequence>
<dbReference type="PANTHER" id="PTHR20858:SF17">
    <property type="entry name" value="HYDROXYMETHYLPYRIMIDINE_PHOSPHOMETHYLPYRIMIDINE KINASE THI20-RELATED"/>
    <property type="match status" value="1"/>
</dbReference>
<keyword evidence="1" id="KW-0175">Coiled coil</keyword>
<dbReference type="OrthoDB" id="43786at2157"/>
<dbReference type="Gene3D" id="3.40.225.10">
    <property type="entry name" value="Class II aldolase/adducin N-terminal domain"/>
    <property type="match status" value="1"/>
</dbReference>
<dbReference type="GO" id="GO:0008972">
    <property type="term" value="F:phosphomethylpyrimidine kinase activity"/>
    <property type="evidence" value="ECO:0007669"/>
    <property type="project" value="UniProtKB-EC"/>
</dbReference>
<dbReference type="Pfam" id="PF10120">
    <property type="entry name" value="ThiN"/>
    <property type="match status" value="1"/>
</dbReference>
<evidence type="ECO:0000313" key="5">
    <source>
        <dbReference type="Proteomes" id="UP000007722"/>
    </source>
</evidence>
<evidence type="ECO:0000259" key="3">
    <source>
        <dbReference type="Pfam" id="PF10120"/>
    </source>
</evidence>
<keyword evidence="4" id="KW-0418">Kinase</keyword>
<dbReference type="FunCoup" id="D7DUV1">
    <property type="interactions" value="105"/>
</dbReference>
<dbReference type="EMBL" id="CP002057">
    <property type="protein sequence ID" value="ADI36911.1"/>
    <property type="molecule type" value="Genomic_DNA"/>
</dbReference>
<keyword evidence="5" id="KW-1185">Reference proteome</keyword>
<reference evidence="4 5" key="1">
    <citation type="submission" date="2010-05" db="EMBL/GenBank/DDBJ databases">
        <title>Complete sequence of Methanococcus voltae A3.</title>
        <authorList>
            <consortium name="US DOE Joint Genome Institute"/>
            <person name="Lucas S."/>
            <person name="Copeland A."/>
            <person name="Lapidus A."/>
            <person name="Cheng J.-F."/>
            <person name="Bruce D."/>
            <person name="Goodwin L."/>
            <person name="Pitluck S."/>
            <person name="Lowry S."/>
            <person name="Clum A."/>
            <person name="Land M."/>
            <person name="Hauser L."/>
            <person name="Kyrpides N."/>
            <person name="Mikhailova N."/>
            <person name="Whitman W.B."/>
            <person name="Woyke T."/>
        </authorList>
    </citation>
    <scope>NUCLEOTIDE SEQUENCE [LARGE SCALE GENOMIC DNA]</scope>
    <source>
        <strain evidence="5">ATCC BAA-1334 / A3</strain>
    </source>
</reference>
<name>D7DUV1_METV3</name>
<keyword evidence="4" id="KW-0808">Transferase</keyword>
<protein>
    <submittedName>
        <fullName evidence="4">Phosphomethylpyrimidine kinase</fullName>
        <ecNumber evidence="4">2.7.4.7</ecNumber>
    </submittedName>
</protein>
<gene>
    <name evidence="4" type="ordered locus">Mvol_1254</name>
</gene>
<feature type="domain" description="Pyridoxamine kinase/Phosphomethylpyrimidine kinase" evidence="2">
    <location>
        <begin position="11"/>
        <end position="235"/>
    </location>
</feature>
<dbReference type="InterPro" id="IPR019293">
    <property type="entry name" value="ThiN"/>
</dbReference>
<dbReference type="CDD" id="cd01169">
    <property type="entry name" value="HMPP_kinase"/>
    <property type="match status" value="1"/>
</dbReference>
<dbReference type="GO" id="GO:0005829">
    <property type="term" value="C:cytosol"/>
    <property type="evidence" value="ECO:0007669"/>
    <property type="project" value="TreeGrafter"/>
</dbReference>
<evidence type="ECO:0000313" key="4">
    <source>
        <dbReference type="EMBL" id="ADI36911.1"/>
    </source>
</evidence>
<evidence type="ECO:0000256" key="1">
    <source>
        <dbReference type="SAM" id="Coils"/>
    </source>
</evidence>
<evidence type="ECO:0000259" key="2">
    <source>
        <dbReference type="Pfam" id="PF08543"/>
    </source>
</evidence>
<dbReference type="KEGG" id="mvo:Mvol_1254"/>
<dbReference type="GO" id="GO:0008902">
    <property type="term" value="F:hydroxymethylpyrimidine kinase activity"/>
    <property type="evidence" value="ECO:0007669"/>
    <property type="project" value="TreeGrafter"/>
</dbReference>
<dbReference type="InParanoid" id="D7DUV1"/>
<dbReference type="SUPFAM" id="SSF53613">
    <property type="entry name" value="Ribokinase-like"/>
    <property type="match status" value="1"/>
</dbReference>
<dbReference type="Gene3D" id="3.40.1190.20">
    <property type="match status" value="1"/>
</dbReference>
<dbReference type="SUPFAM" id="SSF53639">
    <property type="entry name" value="AraD/HMP-PK domain-like"/>
    <property type="match status" value="2"/>
</dbReference>
<dbReference type="eggNOG" id="arCOG00020">
    <property type="taxonomic scope" value="Archaea"/>
</dbReference>
<dbReference type="AlphaFoldDB" id="D7DUV1"/>
<dbReference type="InterPro" id="IPR036409">
    <property type="entry name" value="Aldolase_II/adducin_N_sf"/>
</dbReference>
<accession>D7DUV1</accession>